<keyword evidence="2" id="KW-1185">Reference proteome</keyword>
<evidence type="ECO:0000313" key="1">
    <source>
        <dbReference type="EMBL" id="KAK3789509.1"/>
    </source>
</evidence>
<dbReference type="EMBL" id="JAWDGP010001658">
    <property type="protein sequence ID" value="KAK3789509.1"/>
    <property type="molecule type" value="Genomic_DNA"/>
</dbReference>
<accession>A0AAE1E091</accession>
<sequence>MRCLSRSEDIFYFEARQVYILVSPMEMSEKGQSSSQWNTYEAKSVFFLLRDEFEKIKQMPILKRYKEMERTITIFTADDVLHKLFVLTREGDREEFMLALTSVAVHSNEKESDRYHILSSIFSEERQNSKKNSSCSINSSPIQVQTPVSPSFNCAESNSEKRCSVHLTHSFSIARRQTHGILQNLIKSDEIPEFQIPPELCERNKNRRHTDSCATVSLDTSRETGTVQRRSLPLTAGCLRDSAALPGFFTNTGLSLESLNIRTLCDHVRESTEAGCNVHLHRRESAVSICQEKHLQDLDLASLHSFQSAGERKSSEDGTTIRLFVFEQILTLREDYEKLRGKNVLVRYRKMSDMLENCVRSCRQLTT</sequence>
<protein>
    <submittedName>
        <fullName evidence="1">Uncharacterized protein</fullName>
    </submittedName>
</protein>
<comment type="caution">
    <text evidence="1">The sequence shown here is derived from an EMBL/GenBank/DDBJ whole genome shotgun (WGS) entry which is preliminary data.</text>
</comment>
<dbReference type="Proteomes" id="UP001283361">
    <property type="component" value="Unassembled WGS sequence"/>
</dbReference>
<proteinExistence type="predicted"/>
<organism evidence="1 2">
    <name type="scientific">Elysia crispata</name>
    <name type="common">lettuce slug</name>
    <dbReference type="NCBI Taxonomy" id="231223"/>
    <lineage>
        <taxon>Eukaryota</taxon>
        <taxon>Metazoa</taxon>
        <taxon>Spiralia</taxon>
        <taxon>Lophotrochozoa</taxon>
        <taxon>Mollusca</taxon>
        <taxon>Gastropoda</taxon>
        <taxon>Heterobranchia</taxon>
        <taxon>Euthyneura</taxon>
        <taxon>Panpulmonata</taxon>
        <taxon>Sacoglossa</taxon>
        <taxon>Placobranchoidea</taxon>
        <taxon>Plakobranchidae</taxon>
        <taxon>Elysia</taxon>
    </lineage>
</organism>
<name>A0AAE1E091_9GAST</name>
<dbReference type="AlphaFoldDB" id="A0AAE1E091"/>
<reference evidence="1" key="1">
    <citation type="journal article" date="2023" name="G3 (Bethesda)">
        <title>A reference genome for the long-term kleptoplast-retaining sea slug Elysia crispata morphotype clarki.</title>
        <authorList>
            <person name="Eastman K.E."/>
            <person name="Pendleton A.L."/>
            <person name="Shaikh M.A."/>
            <person name="Suttiyut T."/>
            <person name="Ogas R."/>
            <person name="Tomko P."/>
            <person name="Gavelis G."/>
            <person name="Widhalm J.R."/>
            <person name="Wisecaver J.H."/>
        </authorList>
    </citation>
    <scope>NUCLEOTIDE SEQUENCE</scope>
    <source>
        <strain evidence="1">ECLA1</strain>
    </source>
</reference>
<gene>
    <name evidence="1" type="ORF">RRG08_004581</name>
</gene>
<evidence type="ECO:0000313" key="2">
    <source>
        <dbReference type="Proteomes" id="UP001283361"/>
    </source>
</evidence>